<dbReference type="Gene3D" id="3.40.50.2300">
    <property type="match status" value="1"/>
</dbReference>
<evidence type="ECO:0000259" key="4">
    <source>
        <dbReference type="PROSITE" id="PS50110"/>
    </source>
</evidence>
<keyword evidence="1 3" id="KW-0597">Phosphoprotein</keyword>
<dbReference type="PROSITE" id="PS50110">
    <property type="entry name" value="RESPONSE_REGULATORY"/>
    <property type="match status" value="1"/>
</dbReference>
<gene>
    <name evidence="5" type="ORF">SAMN04490178_11119</name>
</gene>
<dbReference type="OrthoDB" id="9797769at2"/>
<dbReference type="STRING" id="112903.SAMN04490178_11119"/>
<dbReference type="Proteomes" id="UP000198847">
    <property type="component" value="Unassembled WGS sequence"/>
</dbReference>
<dbReference type="EMBL" id="FODY01000011">
    <property type="protein sequence ID" value="SEP13273.1"/>
    <property type="molecule type" value="Genomic_DNA"/>
</dbReference>
<dbReference type="InterPro" id="IPR001789">
    <property type="entry name" value="Sig_transdc_resp-reg_receiver"/>
</dbReference>
<evidence type="ECO:0000256" key="3">
    <source>
        <dbReference type="PROSITE-ProRule" id="PRU00169"/>
    </source>
</evidence>
<accession>A0A1H8VDC9</accession>
<feature type="domain" description="Response regulatory" evidence="4">
    <location>
        <begin position="2"/>
        <end position="128"/>
    </location>
</feature>
<dbReference type="GO" id="GO:0000160">
    <property type="term" value="P:phosphorelay signal transduction system"/>
    <property type="evidence" value="ECO:0007669"/>
    <property type="project" value="UniProtKB-KW"/>
</dbReference>
<dbReference type="SUPFAM" id="SSF52172">
    <property type="entry name" value="CheY-like"/>
    <property type="match status" value="1"/>
</dbReference>
<evidence type="ECO:0000313" key="6">
    <source>
        <dbReference type="Proteomes" id="UP000198847"/>
    </source>
</evidence>
<keyword evidence="6" id="KW-1185">Reference proteome</keyword>
<evidence type="ECO:0000256" key="2">
    <source>
        <dbReference type="ARBA" id="ARBA00023012"/>
    </source>
</evidence>
<evidence type="ECO:0000256" key="1">
    <source>
        <dbReference type="ARBA" id="ARBA00022553"/>
    </source>
</evidence>
<keyword evidence="2" id="KW-0902">Two-component regulatory system</keyword>
<dbReference type="SMART" id="SM00448">
    <property type="entry name" value="REC"/>
    <property type="match status" value="1"/>
</dbReference>
<reference evidence="5 6" key="1">
    <citation type="submission" date="2016-10" db="EMBL/GenBank/DDBJ databases">
        <authorList>
            <person name="de Groot N.N."/>
        </authorList>
    </citation>
    <scope>NUCLEOTIDE SEQUENCE [LARGE SCALE GENOMIC DNA]</scope>
    <source>
        <strain evidence="5 6">DSM 13305</strain>
    </source>
</reference>
<dbReference type="InterPro" id="IPR011006">
    <property type="entry name" value="CheY-like_superfamily"/>
</dbReference>
<evidence type="ECO:0000313" key="5">
    <source>
        <dbReference type="EMBL" id="SEP13273.1"/>
    </source>
</evidence>
<protein>
    <submittedName>
        <fullName evidence="5">Two-component system, chemotaxis family, response regulator CheY</fullName>
    </submittedName>
</protein>
<dbReference type="PANTHER" id="PTHR45339">
    <property type="entry name" value="HYBRID SIGNAL TRANSDUCTION HISTIDINE KINASE J"/>
    <property type="match status" value="1"/>
</dbReference>
<dbReference type="CDD" id="cd17546">
    <property type="entry name" value="REC_hyHK_CKI1_RcsC-like"/>
    <property type="match status" value="1"/>
</dbReference>
<name>A0A1H8VDC9_9FIRM</name>
<organism evidence="5 6">
    <name type="scientific">Propionispora vibrioides</name>
    <dbReference type="NCBI Taxonomy" id="112903"/>
    <lineage>
        <taxon>Bacteria</taxon>
        <taxon>Bacillati</taxon>
        <taxon>Bacillota</taxon>
        <taxon>Negativicutes</taxon>
        <taxon>Selenomonadales</taxon>
        <taxon>Sporomusaceae</taxon>
        <taxon>Propionispora</taxon>
    </lineage>
</organism>
<dbReference type="PANTHER" id="PTHR45339:SF1">
    <property type="entry name" value="HYBRID SIGNAL TRANSDUCTION HISTIDINE KINASE J"/>
    <property type="match status" value="1"/>
</dbReference>
<dbReference type="AlphaFoldDB" id="A0A1H8VDC9"/>
<sequence>MKILIAEDDLASRKYLDKILSQYGECDLTVNGMEAVEAFLMAWDVGDPYDLICLDIMMPKVDGMRALQAIRDLEKQKGVAEADQTKIIMITALHDTEYVRNSFQKGCEAYAAKPVNTEKLIEVMRQLGLQV</sequence>
<feature type="modified residue" description="4-aspartylphosphate" evidence="3">
    <location>
        <position position="55"/>
    </location>
</feature>
<dbReference type="RefSeq" id="WP_091746726.1">
    <property type="nucleotide sequence ID" value="NZ_FODY01000011.1"/>
</dbReference>
<proteinExistence type="predicted"/>
<dbReference type="Pfam" id="PF00072">
    <property type="entry name" value="Response_reg"/>
    <property type="match status" value="1"/>
</dbReference>